<dbReference type="AlphaFoldDB" id="K7SLG7"/>
<evidence type="ECO:0000313" key="2">
    <source>
        <dbReference type="EMBL" id="AFV90115.1"/>
    </source>
</evidence>
<feature type="region of interest" description="Disordered" evidence="1">
    <location>
        <begin position="40"/>
        <end position="60"/>
    </location>
</feature>
<evidence type="ECO:0000313" key="3">
    <source>
        <dbReference type="Proteomes" id="UP000000214"/>
    </source>
</evidence>
<evidence type="ECO:0000256" key="1">
    <source>
        <dbReference type="SAM" id="MobiDB-lite"/>
    </source>
</evidence>
<protein>
    <submittedName>
        <fullName evidence="2">Uncharacterized protein</fullName>
    </submittedName>
</protein>
<organism evidence="2 3">
    <name type="scientific">Acidipropionibacterium acidipropionici (strain ATCC 4875 / DSM 20272 / JCM 6432 / NBRC 12425 / NCIMB 8070 / 4)</name>
    <name type="common">Propionibacterium acidipropionici</name>
    <dbReference type="NCBI Taxonomy" id="1171373"/>
    <lineage>
        <taxon>Bacteria</taxon>
        <taxon>Bacillati</taxon>
        <taxon>Actinomycetota</taxon>
        <taxon>Actinomycetes</taxon>
        <taxon>Propionibacteriales</taxon>
        <taxon>Propionibacteriaceae</taxon>
        <taxon>Acidipropionibacterium</taxon>
    </lineage>
</organism>
<dbReference type="STRING" id="1171373.PACID_23360"/>
<dbReference type="EMBL" id="CP003493">
    <property type="protein sequence ID" value="AFV90115.1"/>
    <property type="molecule type" value="Genomic_DNA"/>
</dbReference>
<dbReference type="Proteomes" id="UP000000214">
    <property type="component" value="Chromosome"/>
</dbReference>
<dbReference type="HOGENOM" id="CLU_2937952_0_0_11"/>
<reference evidence="2 3" key="1">
    <citation type="journal article" date="2012" name="BMC Genomics">
        <title>The genome sequence of Propionibacterium acidipropionici provides insights into its biotechnological and industrial potential.</title>
        <authorList>
            <person name="Parizzi L.P."/>
            <person name="Grassi M.C."/>
            <person name="Llerena L.A."/>
            <person name="Carazzolle M.F."/>
            <person name="Queiroz V.L."/>
            <person name="Lunardi I."/>
            <person name="Zeidler A.F."/>
            <person name="Teixeira P.J."/>
            <person name="Mieczkowski P."/>
            <person name="Rincones J."/>
            <person name="Pereira G.A."/>
        </authorList>
    </citation>
    <scope>NUCLEOTIDE SEQUENCE [LARGE SCALE GENOMIC DNA]</scope>
    <source>
        <strain evidence="3">ATCC 4875 / DSM 20272 / JCM 6432 / NBRC 12425 / NCIMB 8070</strain>
    </source>
</reference>
<sequence length="60" mass="6513">MNQSAENARLIPPSTPIVFMGQELEDAARTRTLRVQRLRPTGGVASTRSSKVRTEAAFAA</sequence>
<gene>
    <name evidence="2" type="ordered locus">PACID_23360</name>
</gene>
<accession>K7SLG7</accession>
<dbReference type="KEGG" id="pbo:PACID_23360"/>
<proteinExistence type="predicted"/>
<name>K7SLG7_ACIA4</name>